<dbReference type="PANTHER" id="PTHR35191">
    <property type="entry name" value="PROPHAGE SIDE TAIL FIBER PROTEIN HOMOLOG STFQ-RELATED"/>
    <property type="match status" value="1"/>
</dbReference>
<keyword evidence="4" id="KW-1185">Reference proteome</keyword>
<gene>
    <name evidence="3" type="ORF">H0A36_29765</name>
</gene>
<name>A0A853IJD0_9GAMM</name>
<evidence type="ECO:0000259" key="2">
    <source>
        <dbReference type="Pfam" id="PF12571"/>
    </source>
</evidence>
<dbReference type="Proteomes" id="UP000569732">
    <property type="component" value="Unassembled WGS sequence"/>
</dbReference>
<organism evidence="3 4">
    <name type="scientific">Spartinivicinus marinus</name>
    <dbReference type="NCBI Taxonomy" id="2994442"/>
    <lineage>
        <taxon>Bacteria</taxon>
        <taxon>Pseudomonadati</taxon>
        <taxon>Pseudomonadota</taxon>
        <taxon>Gammaproteobacteria</taxon>
        <taxon>Oceanospirillales</taxon>
        <taxon>Zooshikellaceae</taxon>
        <taxon>Spartinivicinus</taxon>
    </lineage>
</organism>
<reference evidence="3 4" key="1">
    <citation type="submission" date="2020-07" db="EMBL/GenBank/DDBJ databases">
        <title>Endozoicomonas sp. nov., isolated from sediment.</title>
        <authorList>
            <person name="Gu T."/>
        </authorList>
    </citation>
    <scope>NUCLEOTIDE SEQUENCE [LARGE SCALE GENOMIC DNA]</scope>
    <source>
        <strain evidence="3 4">SM1973</strain>
    </source>
</reference>
<dbReference type="PANTHER" id="PTHR35191:SF1">
    <property type="entry name" value="PROPHAGE SIDE TAIL FIBER PROTEIN HOMOLOG STFQ-RELATED"/>
    <property type="match status" value="1"/>
</dbReference>
<comment type="caution">
    <text evidence="3">The sequence shown here is derived from an EMBL/GenBank/DDBJ whole genome shotgun (WGS) entry which is preliminary data.</text>
</comment>
<evidence type="ECO:0000313" key="3">
    <source>
        <dbReference type="EMBL" id="NYZ70201.1"/>
    </source>
</evidence>
<dbReference type="InterPro" id="IPR022225">
    <property type="entry name" value="Phage_tail_fibre_N"/>
</dbReference>
<feature type="domain" description="Phage tail fibre protein N-terminal" evidence="2">
    <location>
        <begin position="2"/>
        <end position="134"/>
    </location>
</feature>
<proteinExistence type="predicted"/>
<protein>
    <submittedName>
        <fullName evidence="3">Phage tail protein</fullName>
    </submittedName>
</protein>
<dbReference type="RefSeq" id="WP_180572117.1">
    <property type="nucleotide sequence ID" value="NZ_JACCKB010000331.1"/>
</dbReference>
<dbReference type="InterPro" id="IPR051934">
    <property type="entry name" value="Phage_Tail_Fiber_Structural"/>
</dbReference>
<evidence type="ECO:0000256" key="1">
    <source>
        <dbReference type="SAM" id="MobiDB-lite"/>
    </source>
</evidence>
<evidence type="ECO:0000313" key="4">
    <source>
        <dbReference type="Proteomes" id="UP000569732"/>
    </source>
</evidence>
<sequence>MQNYFVLLTKVGQARLSEVIAAGEQLNMSHIKLGDGGEDEGKETDPKETDTQLKRDRAEVPINEAFQHASNGNWIVFQAIIPDEIGGFYITELGLYDDQDNLIAIGKYPKTYKSKLPDGIATSMTLDVICQVGN</sequence>
<feature type="non-terminal residue" evidence="3">
    <location>
        <position position="134"/>
    </location>
</feature>
<feature type="region of interest" description="Disordered" evidence="1">
    <location>
        <begin position="31"/>
        <end position="56"/>
    </location>
</feature>
<dbReference type="EMBL" id="JACCKB010000331">
    <property type="protein sequence ID" value="NYZ70201.1"/>
    <property type="molecule type" value="Genomic_DNA"/>
</dbReference>
<dbReference type="AlphaFoldDB" id="A0A853IJD0"/>
<dbReference type="Pfam" id="PF12571">
    <property type="entry name" value="Phage_tail_fib"/>
    <property type="match status" value="1"/>
</dbReference>
<feature type="compositionally biased region" description="Basic and acidic residues" evidence="1">
    <location>
        <begin position="43"/>
        <end position="56"/>
    </location>
</feature>
<accession>A0A853IJD0</accession>